<dbReference type="Proteomes" id="UP000008744">
    <property type="component" value="Unassembled WGS sequence"/>
</dbReference>
<dbReference type="SUPFAM" id="SSF144122">
    <property type="entry name" value="Tim10-like"/>
    <property type="match status" value="1"/>
</dbReference>
<dbReference type="PhylomeDB" id="B4G9N6"/>
<feature type="domain" description="Tim10-like" evidence="2">
    <location>
        <begin position="12"/>
        <end position="63"/>
    </location>
</feature>
<comment type="subcellular location">
    <subcellularLocation>
        <location evidence="1">Mitochondrion inner membrane</location>
        <topology evidence="1">Peripheral membrane protein</topology>
        <orientation evidence="1">Intermembrane side</orientation>
    </subcellularLocation>
</comment>
<comment type="subunit">
    <text evidence="1">Heterohexamer.</text>
</comment>
<keyword evidence="1" id="KW-1015">Disulfide bond</keyword>
<dbReference type="HOGENOM" id="CLU_141397_1_2_1"/>
<evidence type="ECO:0000313" key="3">
    <source>
        <dbReference type="EMBL" id="EDW29066.1"/>
    </source>
</evidence>
<evidence type="ECO:0000256" key="1">
    <source>
        <dbReference type="RuleBase" id="RU367043"/>
    </source>
</evidence>
<dbReference type="AlphaFoldDB" id="B4G9N6"/>
<dbReference type="Gene3D" id="1.10.287.810">
    <property type="entry name" value="Mitochondrial import inner membrane translocase subunit tim13 like domains"/>
    <property type="match status" value="1"/>
</dbReference>
<evidence type="ECO:0000313" key="4">
    <source>
        <dbReference type="Proteomes" id="UP000008744"/>
    </source>
</evidence>
<comment type="function">
    <text evidence="1">Mitochondrial intermembrane chaperone that participates in the import and insertion of some multi-pass transmembrane proteins into the mitochondrial inner membrane. Also required for the transfer of beta-barrel precursors from the TOM complex to the sorting and assembly machinery (SAM complex) of the outer membrane. Acts as a chaperone-like protein that protects the hydrophobic precursors from aggregation and guide them through the mitochondrial intermembrane space.</text>
</comment>
<comment type="similarity">
    <text evidence="1">Belongs to the small Tim family.</text>
</comment>
<dbReference type="STRING" id="7234.B4G9N6"/>
<dbReference type="OMA" id="EFREICW"/>
<dbReference type="InterPro" id="IPR004217">
    <property type="entry name" value="Tim10-like"/>
</dbReference>
<evidence type="ECO:0000259" key="2">
    <source>
        <dbReference type="Pfam" id="PF02953"/>
    </source>
</evidence>
<keyword evidence="1" id="KW-0653">Protein transport</keyword>
<keyword evidence="1" id="KW-0472">Membrane</keyword>
<keyword evidence="1" id="KW-0496">Mitochondrion</keyword>
<keyword evidence="1" id="KW-0811">Translocation</keyword>
<name>B4G9N6_DROPE</name>
<keyword evidence="4" id="KW-1185">Reference proteome</keyword>
<keyword evidence="1" id="KW-0999">Mitochondrion inner membrane</keyword>
<protein>
    <recommendedName>
        <fullName evidence="1">Mitochondrial import inner membrane translocase subunit</fullName>
    </recommendedName>
</protein>
<reference evidence="3 4" key="1">
    <citation type="journal article" date="2007" name="Nature">
        <title>Evolution of genes and genomes on the Drosophila phylogeny.</title>
        <authorList>
            <consortium name="Drosophila 12 Genomes Consortium"/>
            <person name="Clark A.G."/>
            <person name="Eisen M.B."/>
            <person name="Smith D.R."/>
            <person name="Bergman C.M."/>
            <person name="Oliver B."/>
            <person name="Markow T.A."/>
            <person name="Kaufman T.C."/>
            <person name="Kellis M."/>
            <person name="Gelbart W."/>
            <person name="Iyer V.N."/>
            <person name="Pollard D.A."/>
            <person name="Sackton T.B."/>
            <person name="Larracuente A.M."/>
            <person name="Singh N.D."/>
            <person name="Abad J.P."/>
            <person name="Abt D.N."/>
            <person name="Adryan B."/>
            <person name="Aguade M."/>
            <person name="Akashi H."/>
            <person name="Anderson W.W."/>
            <person name="Aquadro C.F."/>
            <person name="Ardell D.H."/>
            <person name="Arguello R."/>
            <person name="Artieri C.G."/>
            <person name="Barbash D.A."/>
            <person name="Barker D."/>
            <person name="Barsanti P."/>
            <person name="Batterham P."/>
            <person name="Batzoglou S."/>
            <person name="Begun D."/>
            <person name="Bhutkar A."/>
            <person name="Blanco E."/>
            <person name="Bosak S.A."/>
            <person name="Bradley R.K."/>
            <person name="Brand A.D."/>
            <person name="Brent M.R."/>
            <person name="Brooks A.N."/>
            <person name="Brown R.H."/>
            <person name="Butlin R.K."/>
            <person name="Caggese C."/>
            <person name="Calvi B.R."/>
            <person name="Bernardo de Carvalho A."/>
            <person name="Caspi A."/>
            <person name="Castrezana S."/>
            <person name="Celniker S.E."/>
            <person name="Chang J.L."/>
            <person name="Chapple C."/>
            <person name="Chatterji S."/>
            <person name="Chinwalla A."/>
            <person name="Civetta A."/>
            <person name="Clifton S.W."/>
            <person name="Comeron J.M."/>
            <person name="Costello J.C."/>
            <person name="Coyne J.A."/>
            <person name="Daub J."/>
            <person name="David R.G."/>
            <person name="Delcher A.L."/>
            <person name="Delehaunty K."/>
            <person name="Do C.B."/>
            <person name="Ebling H."/>
            <person name="Edwards K."/>
            <person name="Eickbush T."/>
            <person name="Evans J.D."/>
            <person name="Filipski A."/>
            <person name="Findeiss S."/>
            <person name="Freyhult E."/>
            <person name="Fulton L."/>
            <person name="Fulton R."/>
            <person name="Garcia A.C."/>
            <person name="Gardiner A."/>
            <person name="Garfield D.A."/>
            <person name="Garvin B.E."/>
            <person name="Gibson G."/>
            <person name="Gilbert D."/>
            <person name="Gnerre S."/>
            <person name="Godfrey J."/>
            <person name="Good R."/>
            <person name="Gotea V."/>
            <person name="Gravely B."/>
            <person name="Greenberg A.J."/>
            <person name="Griffiths-Jones S."/>
            <person name="Gross S."/>
            <person name="Guigo R."/>
            <person name="Gustafson E.A."/>
            <person name="Haerty W."/>
            <person name="Hahn M.W."/>
            <person name="Halligan D.L."/>
            <person name="Halpern A.L."/>
            <person name="Halter G.M."/>
            <person name="Han M.V."/>
            <person name="Heger A."/>
            <person name="Hillier L."/>
            <person name="Hinrichs A.S."/>
            <person name="Holmes I."/>
            <person name="Hoskins R.A."/>
            <person name="Hubisz M.J."/>
            <person name="Hultmark D."/>
            <person name="Huntley M.A."/>
            <person name="Jaffe D.B."/>
            <person name="Jagadeeshan S."/>
            <person name="Jeck W.R."/>
            <person name="Johnson J."/>
            <person name="Jones C.D."/>
            <person name="Jordan W.C."/>
            <person name="Karpen G.H."/>
            <person name="Kataoka E."/>
            <person name="Keightley P.D."/>
            <person name="Kheradpour P."/>
            <person name="Kirkness E.F."/>
            <person name="Koerich L.B."/>
            <person name="Kristiansen K."/>
            <person name="Kudrna D."/>
            <person name="Kulathinal R.J."/>
            <person name="Kumar S."/>
            <person name="Kwok R."/>
            <person name="Lander E."/>
            <person name="Langley C.H."/>
            <person name="Lapoint R."/>
            <person name="Lazzaro B.P."/>
            <person name="Lee S.J."/>
            <person name="Levesque L."/>
            <person name="Li R."/>
            <person name="Lin C.F."/>
            <person name="Lin M.F."/>
            <person name="Lindblad-Toh K."/>
            <person name="Llopart A."/>
            <person name="Long M."/>
            <person name="Low L."/>
            <person name="Lozovsky E."/>
            <person name="Lu J."/>
            <person name="Luo M."/>
            <person name="Machado C.A."/>
            <person name="Makalowski W."/>
            <person name="Marzo M."/>
            <person name="Matsuda M."/>
            <person name="Matzkin L."/>
            <person name="McAllister B."/>
            <person name="McBride C.S."/>
            <person name="McKernan B."/>
            <person name="McKernan K."/>
            <person name="Mendez-Lago M."/>
            <person name="Minx P."/>
            <person name="Mollenhauer M.U."/>
            <person name="Montooth K."/>
            <person name="Mount S.M."/>
            <person name="Mu X."/>
            <person name="Myers E."/>
            <person name="Negre B."/>
            <person name="Newfeld S."/>
            <person name="Nielsen R."/>
            <person name="Noor M.A."/>
            <person name="O'Grady P."/>
            <person name="Pachter L."/>
            <person name="Papaceit M."/>
            <person name="Parisi M.J."/>
            <person name="Parisi M."/>
            <person name="Parts L."/>
            <person name="Pedersen J.S."/>
            <person name="Pesole G."/>
            <person name="Phillippy A.M."/>
            <person name="Ponting C.P."/>
            <person name="Pop M."/>
            <person name="Porcelli D."/>
            <person name="Powell J.R."/>
            <person name="Prohaska S."/>
            <person name="Pruitt K."/>
            <person name="Puig M."/>
            <person name="Quesneville H."/>
            <person name="Ram K.R."/>
            <person name="Rand D."/>
            <person name="Rasmussen M.D."/>
            <person name="Reed L.K."/>
            <person name="Reenan R."/>
            <person name="Reily A."/>
            <person name="Remington K.A."/>
            <person name="Rieger T.T."/>
            <person name="Ritchie M.G."/>
            <person name="Robin C."/>
            <person name="Rogers Y.H."/>
            <person name="Rohde C."/>
            <person name="Rozas J."/>
            <person name="Rubenfield M.J."/>
            <person name="Ruiz A."/>
            <person name="Russo S."/>
            <person name="Salzberg S.L."/>
            <person name="Sanchez-Gracia A."/>
            <person name="Saranga D.J."/>
            <person name="Sato H."/>
            <person name="Schaeffer S.W."/>
            <person name="Schatz M.C."/>
            <person name="Schlenke T."/>
            <person name="Schwartz R."/>
            <person name="Segarra C."/>
            <person name="Singh R.S."/>
            <person name="Sirot L."/>
            <person name="Sirota M."/>
            <person name="Sisneros N.B."/>
            <person name="Smith C.D."/>
            <person name="Smith T.F."/>
            <person name="Spieth J."/>
            <person name="Stage D.E."/>
            <person name="Stark A."/>
            <person name="Stephan W."/>
            <person name="Strausberg R.L."/>
            <person name="Strempel S."/>
            <person name="Sturgill D."/>
            <person name="Sutton G."/>
            <person name="Sutton G.G."/>
            <person name="Tao W."/>
            <person name="Teichmann S."/>
            <person name="Tobari Y.N."/>
            <person name="Tomimura Y."/>
            <person name="Tsolas J.M."/>
            <person name="Valente V.L."/>
            <person name="Venter E."/>
            <person name="Venter J.C."/>
            <person name="Vicario S."/>
            <person name="Vieira F.G."/>
            <person name="Vilella A.J."/>
            <person name="Villasante A."/>
            <person name="Walenz B."/>
            <person name="Wang J."/>
            <person name="Wasserman M."/>
            <person name="Watts T."/>
            <person name="Wilson D."/>
            <person name="Wilson R.K."/>
            <person name="Wing R.A."/>
            <person name="Wolfner M.F."/>
            <person name="Wong A."/>
            <person name="Wong G.K."/>
            <person name="Wu C.I."/>
            <person name="Wu G."/>
            <person name="Yamamoto D."/>
            <person name="Yang H.P."/>
            <person name="Yang S.P."/>
            <person name="Yorke J.A."/>
            <person name="Yoshida K."/>
            <person name="Zdobnov E."/>
            <person name="Zhang P."/>
            <person name="Zhang Y."/>
            <person name="Zimin A.V."/>
            <person name="Baldwin J."/>
            <person name="Abdouelleil A."/>
            <person name="Abdulkadir J."/>
            <person name="Abebe A."/>
            <person name="Abera B."/>
            <person name="Abreu J."/>
            <person name="Acer S.C."/>
            <person name="Aftuck L."/>
            <person name="Alexander A."/>
            <person name="An P."/>
            <person name="Anderson E."/>
            <person name="Anderson S."/>
            <person name="Arachi H."/>
            <person name="Azer M."/>
            <person name="Bachantsang P."/>
            <person name="Barry A."/>
            <person name="Bayul T."/>
            <person name="Berlin A."/>
            <person name="Bessette D."/>
            <person name="Bloom T."/>
            <person name="Blye J."/>
            <person name="Boguslavskiy L."/>
            <person name="Bonnet C."/>
            <person name="Boukhgalter B."/>
            <person name="Bourzgui I."/>
            <person name="Brown A."/>
            <person name="Cahill P."/>
            <person name="Channer S."/>
            <person name="Cheshatsang Y."/>
            <person name="Chuda L."/>
            <person name="Citroen M."/>
            <person name="Collymore A."/>
            <person name="Cooke P."/>
            <person name="Costello M."/>
            <person name="D'Aco K."/>
            <person name="Daza R."/>
            <person name="De Haan G."/>
            <person name="DeGray S."/>
            <person name="DeMaso C."/>
            <person name="Dhargay N."/>
            <person name="Dooley K."/>
            <person name="Dooley E."/>
            <person name="Doricent M."/>
            <person name="Dorje P."/>
            <person name="Dorjee K."/>
            <person name="Dupes A."/>
            <person name="Elong R."/>
            <person name="Falk J."/>
            <person name="Farina A."/>
            <person name="Faro S."/>
            <person name="Ferguson D."/>
            <person name="Fisher S."/>
            <person name="Foley C.D."/>
            <person name="Franke A."/>
            <person name="Friedrich D."/>
            <person name="Gadbois L."/>
            <person name="Gearin G."/>
            <person name="Gearin C.R."/>
            <person name="Giannoukos G."/>
            <person name="Goode T."/>
            <person name="Graham J."/>
            <person name="Grandbois E."/>
            <person name="Grewal S."/>
            <person name="Gyaltsen K."/>
            <person name="Hafez N."/>
            <person name="Hagos B."/>
            <person name="Hall J."/>
            <person name="Henson C."/>
            <person name="Hollinger A."/>
            <person name="Honan T."/>
            <person name="Huard M.D."/>
            <person name="Hughes L."/>
            <person name="Hurhula B."/>
            <person name="Husby M.E."/>
            <person name="Kamat A."/>
            <person name="Kanga B."/>
            <person name="Kashin S."/>
            <person name="Khazanovich D."/>
            <person name="Kisner P."/>
            <person name="Lance K."/>
            <person name="Lara M."/>
            <person name="Lee W."/>
            <person name="Lennon N."/>
            <person name="Letendre F."/>
            <person name="LeVine R."/>
            <person name="Lipovsky A."/>
            <person name="Liu X."/>
            <person name="Liu J."/>
            <person name="Liu S."/>
            <person name="Lokyitsang T."/>
            <person name="Lokyitsang Y."/>
            <person name="Lubonja R."/>
            <person name="Lui A."/>
            <person name="MacDonald P."/>
            <person name="Magnisalis V."/>
            <person name="Maru K."/>
            <person name="Matthews C."/>
            <person name="McCusker W."/>
            <person name="McDonough S."/>
            <person name="Mehta T."/>
            <person name="Meldrim J."/>
            <person name="Meneus L."/>
            <person name="Mihai O."/>
            <person name="Mihalev A."/>
            <person name="Mihova T."/>
            <person name="Mittelman R."/>
            <person name="Mlenga V."/>
            <person name="Montmayeur A."/>
            <person name="Mulrain L."/>
            <person name="Navidi A."/>
            <person name="Naylor J."/>
            <person name="Negash T."/>
            <person name="Nguyen T."/>
            <person name="Nguyen N."/>
            <person name="Nicol R."/>
            <person name="Norbu C."/>
            <person name="Norbu N."/>
            <person name="Novod N."/>
            <person name="O'Neill B."/>
            <person name="Osman S."/>
            <person name="Markiewicz E."/>
            <person name="Oyono O.L."/>
            <person name="Patti C."/>
            <person name="Phunkhang P."/>
            <person name="Pierre F."/>
            <person name="Priest M."/>
            <person name="Raghuraman S."/>
            <person name="Rege F."/>
            <person name="Reyes R."/>
            <person name="Rise C."/>
            <person name="Rogov P."/>
            <person name="Ross K."/>
            <person name="Ryan E."/>
            <person name="Settipalli S."/>
            <person name="Shea T."/>
            <person name="Sherpa N."/>
            <person name="Shi L."/>
            <person name="Shih D."/>
            <person name="Sparrow T."/>
            <person name="Spaulding J."/>
            <person name="Stalker J."/>
            <person name="Stange-Thomann N."/>
            <person name="Stavropoulos S."/>
            <person name="Stone C."/>
            <person name="Strader C."/>
            <person name="Tesfaye S."/>
            <person name="Thomson T."/>
            <person name="Thoulutsang Y."/>
            <person name="Thoulutsang D."/>
            <person name="Topham K."/>
            <person name="Topping I."/>
            <person name="Tsamla T."/>
            <person name="Vassiliev H."/>
            <person name="Vo A."/>
            <person name="Wangchuk T."/>
            <person name="Wangdi T."/>
            <person name="Weiand M."/>
            <person name="Wilkinson J."/>
            <person name="Wilson A."/>
            <person name="Yadav S."/>
            <person name="Young G."/>
            <person name="Yu Q."/>
            <person name="Zembek L."/>
            <person name="Zhong D."/>
            <person name="Zimmer A."/>
            <person name="Zwirko Z."/>
            <person name="Jaffe D.B."/>
            <person name="Alvarez P."/>
            <person name="Brockman W."/>
            <person name="Butler J."/>
            <person name="Chin C."/>
            <person name="Gnerre S."/>
            <person name="Grabherr M."/>
            <person name="Kleber M."/>
            <person name="Mauceli E."/>
            <person name="MacCallum I."/>
        </authorList>
    </citation>
    <scope>NUCLEOTIDE SEQUENCE [LARGE SCALE GENOMIC DNA]</scope>
    <source>
        <strain evidence="4">MSH-3 / Tucson 14011-0111.49</strain>
    </source>
</reference>
<dbReference type="Pfam" id="PF02953">
    <property type="entry name" value="zf-Tim10_DDP"/>
    <property type="match status" value="1"/>
</dbReference>
<gene>
    <name evidence="3" type="primary">Dper\GL19514</name>
    <name evidence="3" type="ORF">Dper_GL19514</name>
</gene>
<dbReference type="InterPro" id="IPR035427">
    <property type="entry name" value="Tim10-like_dom_sf"/>
</dbReference>
<keyword evidence="1" id="KW-0143">Chaperone</keyword>
<dbReference type="EMBL" id="CH479180">
    <property type="protein sequence ID" value="EDW29066.1"/>
    <property type="molecule type" value="Genomic_DNA"/>
</dbReference>
<sequence length="76" mass="8841">MSDYEHEIEAMETKRNVQVCAYIHEFREICWKKCDEQGTATEKCLSDCMDRFMETITFVSEHIADALDKQGAADLM</sequence>
<accession>B4G9N6</accession>
<dbReference type="eggNOG" id="KOG3489">
    <property type="taxonomic scope" value="Eukaryota"/>
</dbReference>
<organism evidence="4">
    <name type="scientific">Drosophila persimilis</name>
    <name type="common">Fruit fly</name>
    <dbReference type="NCBI Taxonomy" id="7234"/>
    <lineage>
        <taxon>Eukaryota</taxon>
        <taxon>Metazoa</taxon>
        <taxon>Ecdysozoa</taxon>
        <taxon>Arthropoda</taxon>
        <taxon>Hexapoda</taxon>
        <taxon>Insecta</taxon>
        <taxon>Pterygota</taxon>
        <taxon>Neoptera</taxon>
        <taxon>Endopterygota</taxon>
        <taxon>Diptera</taxon>
        <taxon>Brachycera</taxon>
        <taxon>Muscomorpha</taxon>
        <taxon>Ephydroidea</taxon>
        <taxon>Drosophilidae</taxon>
        <taxon>Drosophila</taxon>
        <taxon>Sophophora</taxon>
    </lineage>
</organism>
<dbReference type="GO" id="GO:0005743">
    <property type="term" value="C:mitochondrial inner membrane"/>
    <property type="evidence" value="ECO:0007669"/>
    <property type="project" value="UniProtKB-SubCell"/>
</dbReference>
<keyword evidence="1" id="KW-0813">Transport</keyword>
<proteinExistence type="inferred from homology"/>
<dbReference type="GO" id="GO:0015031">
    <property type="term" value="P:protein transport"/>
    <property type="evidence" value="ECO:0007669"/>
    <property type="project" value="UniProtKB-KW"/>
</dbReference>
<comment type="domain">
    <text evidence="1">The twin CX3C motif contains 4 conserved Cys residues that form 2 disulfide bonds in the mitochondrial intermembrane space.</text>
</comment>